<dbReference type="Pfam" id="PF01476">
    <property type="entry name" value="LysM"/>
    <property type="match status" value="1"/>
</dbReference>
<dbReference type="AlphaFoldDB" id="A0A2Z6GFT0"/>
<protein>
    <submittedName>
        <fullName evidence="3">Peptidoglycan-binding protein LysM</fullName>
    </submittedName>
</protein>
<proteinExistence type="predicted"/>
<dbReference type="RefSeq" id="WP_062626464.1">
    <property type="nucleotide sequence ID" value="NZ_AP018738.1"/>
</dbReference>
<sequence>MRKIISLICFLLPAVTFAADAQIRDNAPEQHIVTKGDTLWGIANRFFSDPWQWPQIWGLNKDTIKDPHWIYPGDVVRLDHRNGSLRVDADQTLGSTIKLSPHIHSIQGQSQAISAVPRSDIAPFLKYPLVVGENDLINAPVLVATLDKRVVVGDDDIVYVQGLSEAQGTSWQIYRPGKALTDPETKQVLGYEAIYLGEAQVEKFGHPSTVRIIHAAQEIKKGDRLVAKAVAQSDNFVPRAPSTKLVTKIISIHGGAELAGQHSVITLNKGAQDGLETGHVLALTRHGEALHNDDQAMCETGDVACKKGQDITLPDQHYGLAFIFRTYDRVAYALVMEARFPVELLDNAQTP</sequence>
<dbReference type="SMART" id="SM00257">
    <property type="entry name" value="LysM"/>
    <property type="match status" value="1"/>
</dbReference>
<feature type="chain" id="PRO_5017400786" evidence="1">
    <location>
        <begin position="19"/>
        <end position="351"/>
    </location>
</feature>
<dbReference type="PROSITE" id="PS51782">
    <property type="entry name" value="LYSM"/>
    <property type="match status" value="1"/>
</dbReference>
<name>A0A2Z6GFT0_9PROT</name>
<dbReference type="OrthoDB" id="9765158at2"/>
<dbReference type="SUPFAM" id="SSF54106">
    <property type="entry name" value="LysM domain"/>
    <property type="match status" value="1"/>
</dbReference>
<evidence type="ECO:0000313" key="4">
    <source>
        <dbReference type="Proteomes" id="UP000033070"/>
    </source>
</evidence>
<gene>
    <name evidence="3" type="ORF">OYT1_ch2602</name>
</gene>
<dbReference type="InterPro" id="IPR018392">
    <property type="entry name" value="LysM"/>
</dbReference>
<dbReference type="Proteomes" id="UP000033070">
    <property type="component" value="Chromosome"/>
</dbReference>
<reference evidence="3 4" key="1">
    <citation type="submission" date="2018-06" db="EMBL/GenBank/DDBJ databases">
        <title>OYT1 Genome Sequencing.</title>
        <authorList>
            <person name="Kato S."/>
            <person name="Itoh T."/>
            <person name="Ohkuma M."/>
        </authorList>
    </citation>
    <scope>NUCLEOTIDE SEQUENCE [LARGE SCALE GENOMIC DNA]</scope>
    <source>
        <strain evidence="3 4">OYT1</strain>
    </source>
</reference>
<dbReference type="STRING" id="1188319.OYT1_01265"/>
<dbReference type="InterPro" id="IPR052196">
    <property type="entry name" value="Bact_Kbp"/>
</dbReference>
<evidence type="ECO:0000256" key="1">
    <source>
        <dbReference type="SAM" id="SignalP"/>
    </source>
</evidence>
<organism evidence="3 4">
    <name type="scientific">Ferriphaselus amnicola</name>
    <dbReference type="NCBI Taxonomy" id="1188319"/>
    <lineage>
        <taxon>Bacteria</taxon>
        <taxon>Pseudomonadati</taxon>
        <taxon>Pseudomonadota</taxon>
        <taxon>Betaproteobacteria</taxon>
        <taxon>Nitrosomonadales</taxon>
        <taxon>Gallionellaceae</taxon>
        <taxon>Ferriphaselus</taxon>
    </lineage>
</organism>
<dbReference type="KEGG" id="fam:OYT1_ch2602"/>
<dbReference type="PANTHER" id="PTHR34700:SF4">
    <property type="entry name" value="PHAGE-LIKE ELEMENT PBSX PROTEIN XKDP"/>
    <property type="match status" value="1"/>
</dbReference>
<keyword evidence="4" id="KW-1185">Reference proteome</keyword>
<evidence type="ECO:0000313" key="3">
    <source>
        <dbReference type="EMBL" id="BBE52114.1"/>
    </source>
</evidence>
<dbReference type="Gene3D" id="3.10.350.10">
    <property type="entry name" value="LysM domain"/>
    <property type="match status" value="1"/>
</dbReference>
<dbReference type="PANTHER" id="PTHR34700">
    <property type="entry name" value="POTASSIUM BINDING PROTEIN KBP"/>
    <property type="match status" value="1"/>
</dbReference>
<accession>A0A2Z6GFT0</accession>
<keyword evidence="1" id="KW-0732">Signal</keyword>
<feature type="domain" description="LysM" evidence="2">
    <location>
        <begin position="29"/>
        <end position="78"/>
    </location>
</feature>
<dbReference type="EMBL" id="AP018738">
    <property type="protein sequence ID" value="BBE52114.1"/>
    <property type="molecule type" value="Genomic_DNA"/>
</dbReference>
<dbReference type="CDD" id="cd00118">
    <property type="entry name" value="LysM"/>
    <property type="match status" value="1"/>
</dbReference>
<dbReference type="InterPro" id="IPR036779">
    <property type="entry name" value="LysM_dom_sf"/>
</dbReference>
<evidence type="ECO:0000259" key="2">
    <source>
        <dbReference type="PROSITE" id="PS51782"/>
    </source>
</evidence>
<feature type="signal peptide" evidence="1">
    <location>
        <begin position="1"/>
        <end position="18"/>
    </location>
</feature>